<feature type="transmembrane region" description="Helical" evidence="1">
    <location>
        <begin position="52"/>
        <end position="77"/>
    </location>
</feature>
<organism evidence="3 4">
    <name type="scientific">Ganoderma sinense ZZ0214-1</name>
    <dbReference type="NCBI Taxonomy" id="1077348"/>
    <lineage>
        <taxon>Eukaryota</taxon>
        <taxon>Fungi</taxon>
        <taxon>Dikarya</taxon>
        <taxon>Basidiomycota</taxon>
        <taxon>Agaricomycotina</taxon>
        <taxon>Agaricomycetes</taxon>
        <taxon>Polyporales</taxon>
        <taxon>Polyporaceae</taxon>
        <taxon>Ganoderma</taxon>
    </lineage>
</organism>
<feature type="transmembrane region" description="Helical" evidence="1">
    <location>
        <begin position="210"/>
        <end position="240"/>
    </location>
</feature>
<dbReference type="PANTHER" id="PTHR40465">
    <property type="entry name" value="CHROMOSOME 1, WHOLE GENOME SHOTGUN SEQUENCE"/>
    <property type="match status" value="1"/>
</dbReference>
<dbReference type="InterPro" id="IPR045339">
    <property type="entry name" value="DUF6534"/>
</dbReference>
<dbReference type="STRING" id="1077348.A0A2G8S091"/>
<keyword evidence="1" id="KW-1133">Transmembrane helix</keyword>
<keyword evidence="1" id="KW-0812">Transmembrane</keyword>
<evidence type="ECO:0000313" key="4">
    <source>
        <dbReference type="Proteomes" id="UP000230002"/>
    </source>
</evidence>
<name>A0A2G8S091_9APHY</name>
<accession>A0A2G8S091</accession>
<gene>
    <name evidence="3" type="ORF">GSI_10332</name>
</gene>
<protein>
    <recommendedName>
        <fullName evidence="2">DUF6534 domain-containing protein</fullName>
    </recommendedName>
</protein>
<evidence type="ECO:0000259" key="2">
    <source>
        <dbReference type="Pfam" id="PF20152"/>
    </source>
</evidence>
<dbReference type="OrthoDB" id="3063206at2759"/>
<dbReference type="PANTHER" id="PTHR40465:SF1">
    <property type="entry name" value="DUF6534 DOMAIN-CONTAINING PROTEIN"/>
    <property type="match status" value="1"/>
</dbReference>
<dbReference type="Proteomes" id="UP000230002">
    <property type="component" value="Unassembled WGS sequence"/>
</dbReference>
<dbReference type="EMBL" id="AYKW01000034">
    <property type="protein sequence ID" value="PIL27189.1"/>
    <property type="molecule type" value="Genomic_DNA"/>
</dbReference>
<feature type="transmembrane region" description="Helical" evidence="1">
    <location>
        <begin position="97"/>
        <end position="115"/>
    </location>
</feature>
<reference evidence="3 4" key="1">
    <citation type="journal article" date="2015" name="Sci. Rep.">
        <title>Chromosome-level genome map provides insights into diverse defense mechanisms in the medicinal fungus Ganoderma sinense.</title>
        <authorList>
            <person name="Zhu Y."/>
            <person name="Xu J."/>
            <person name="Sun C."/>
            <person name="Zhou S."/>
            <person name="Xu H."/>
            <person name="Nelson D.R."/>
            <person name="Qian J."/>
            <person name="Song J."/>
            <person name="Luo H."/>
            <person name="Xiang L."/>
            <person name="Li Y."/>
            <person name="Xu Z."/>
            <person name="Ji A."/>
            <person name="Wang L."/>
            <person name="Lu S."/>
            <person name="Hayward A."/>
            <person name="Sun W."/>
            <person name="Li X."/>
            <person name="Schwartz D.C."/>
            <person name="Wang Y."/>
            <person name="Chen S."/>
        </authorList>
    </citation>
    <scope>NUCLEOTIDE SEQUENCE [LARGE SCALE GENOMIC DNA]</scope>
    <source>
        <strain evidence="3 4">ZZ0214-1</strain>
    </source>
</reference>
<keyword evidence="4" id="KW-1185">Reference proteome</keyword>
<evidence type="ECO:0000256" key="1">
    <source>
        <dbReference type="SAM" id="Phobius"/>
    </source>
</evidence>
<keyword evidence="1" id="KW-0472">Membrane</keyword>
<evidence type="ECO:0000313" key="3">
    <source>
        <dbReference type="EMBL" id="PIL27189.1"/>
    </source>
</evidence>
<comment type="caution">
    <text evidence="3">The sequence shown here is derived from an EMBL/GenBank/DDBJ whole genome shotgun (WGS) entry which is preliminary data.</text>
</comment>
<feature type="transmembrane region" description="Helical" evidence="1">
    <location>
        <begin position="18"/>
        <end position="40"/>
    </location>
</feature>
<feature type="domain" description="DUF6534" evidence="2">
    <location>
        <begin position="225"/>
        <end position="312"/>
    </location>
</feature>
<dbReference type="Pfam" id="PF20152">
    <property type="entry name" value="DUF6534"/>
    <property type="match status" value="1"/>
</dbReference>
<feature type="transmembrane region" description="Helical" evidence="1">
    <location>
        <begin position="260"/>
        <end position="279"/>
    </location>
</feature>
<proteinExistence type="predicted"/>
<dbReference type="AlphaFoldDB" id="A0A2G8S091"/>
<sequence>MVVENANILNLMSTYGPLLVGAMLSCVLYGMAVIQLFVYFSHYERDSIWMKLYVVLIWAIETASTACVLVALWPVLILKWGSLHELSLSQRPILGQHRVWMAGLGTFLVHMFYIYRIYMVNGRKPLLPSLLIPFTVYQMVETWGESQFDLIPRSVDVNDPFHWQSTLTQGGCIPNISYDINVNFTITSLKQVALSTLAGKTLTRRNRLTILILEVLGISGRVAIAFVDTAIPVLMVYALLKDGAPQFSGSRKIIFKLTALTINTGLWTAVFAIFVLVLYIPYQQELYYCAVDFPLAVLYLNSLLANLNAREYVRGGKTDVECTFNSYMLNGSPVPSPRFSPTRHATPTVATKVRAGPSDLRLGFGLGLGELIDGARWLTPWAWQNGVNVDIAARAKETHVKLSPDAVLDITKQKAKLRL</sequence>